<feature type="compositionally biased region" description="Acidic residues" evidence="1">
    <location>
        <begin position="46"/>
        <end position="55"/>
    </location>
</feature>
<evidence type="ECO:0000313" key="2">
    <source>
        <dbReference type="EMBL" id="TYH12925.1"/>
    </source>
</evidence>
<sequence length="113" mass="13417">MPRPNLNVLLPQPQFPINRPDEIILVPNNFRDPDLSSDDSDRYESDEYFGDEDSEDSKQEKVKQEIRQLKLRLFLSQELINMMMCRVQELQHEISQIGQEIENLERRMGRSVL</sequence>
<dbReference type="Proteomes" id="UP000323506">
    <property type="component" value="Chromosome A06"/>
</dbReference>
<accession>A0A5D2G435</accession>
<evidence type="ECO:0000256" key="1">
    <source>
        <dbReference type="SAM" id="MobiDB-lite"/>
    </source>
</evidence>
<proteinExistence type="predicted"/>
<dbReference type="EMBL" id="CM017693">
    <property type="protein sequence ID" value="TYH12925.1"/>
    <property type="molecule type" value="Genomic_DNA"/>
</dbReference>
<gene>
    <name evidence="2" type="ORF">ES288_A06G104900v1</name>
</gene>
<evidence type="ECO:0000313" key="3">
    <source>
        <dbReference type="Proteomes" id="UP000323506"/>
    </source>
</evidence>
<protein>
    <submittedName>
        <fullName evidence="2">Uncharacterized protein</fullName>
    </submittedName>
</protein>
<feature type="region of interest" description="Disordered" evidence="1">
    <location>
        <begin position="28"/>
        <end position="61"/>
    </location>
</feature>
<keyword evidence="3" id="KW-1185">Reference proteome</keyword>
<reference evidence="2 3" key="1">
    <citation type="submission" date="2019-06" db="EMBL/GenBank/DDBJ databases">
        <title>WGS assembly of Gossypium darwinii.</title>
        <authorList>
            <person name="Chen Z.J."/>
            <person name="Sreedasyam A."/>
            <person name="Ando A."/>
            <person name="Song Q."/>
            <person name="De L."/>
            <person name="Hulse-Kemp A."/>
            <person name="Ding M."/>
            <person name="Ye W."/>
            <person name="Kirkbride R."/>
            <person name="Jenkins J."/>
            <person name="Plott C."/>
            <person name="Lovell J."/>
            <person name="Lin Y.-M."/>
            <person name="Vaughn R."/>
            <person name="Liu B."/>
            <person name="Li W."/>
            <person name="Simpson S."/>
            <person name="Scheffler B."/>
            <person name="Saski C."/>
            <person name="Grover C."/>
            <person name="Hu G."/>
            <person name="Conover J."/>
            <person name="Carlson J."/>
            <person name="Shu S."/>
            <person name="Boston L."/>
            <person name="Williams M."/>
            <person name="Peterson D."/>
            <person name="Mcgee K."/>
            <person name="Jones D."/>
            <person name="Wendel J."/>
            <person name="Stelly D."/>
            <person name="Grimwood J."/>
            <person name="Schmutz J."/>
        </authorList>
    </citation>
    <scope>NUCLEOTIDE SEQUENCE [LARGE SCALE GENOMIC DNA]</scope>
    <source>
        <strain evidence="2">1808015.09</strain>
    </source>
</reference>
<name>A0A5D2G435_GOSDA</name>
<dbReference type="AlphaFoldDB" id="A0A5D2G435"/>
<feature type="compositionally biased region" description="Basic and acidic residues" evidence="1">
    <location>
        <begin position="31"/>
        <end position="45"/>
    </location>
</feature>
<organism evidence="2 3">
    <name type="scientific">Gossypium darwinii</name>
    <name type="common">Darwin's cotton</name>
    <name type="synonym">Gossypium barbadense var. darwinii</name>
    <dbReference type="NCBI Taxonomy" id="34276"/>
    <lineage>
        <taxon>Eukaryota</taxon>
        <taxon>Viridiplantae</taxon>
        <taxon>Streptophyta</taxon>
        <taxon>Embryophyta</taxon>
        <taxon>Tracheophyta</taxon>
        <taxon>Spermatophyta</taxon>
        <taxon>Magnoliopsida</taxon>
        <taxon>eudicotyledons</taxon>
        <taxon>Gunneridae</taxon>
        <taxon>Pentapetalae</taxon>
        <taxon>rosids</taxon>
        <taxon>malvids</taxon>
        <taxon>Malvales</taxon>
        <taxon>Malvaceae</taxon>
        <taxon>Malvoideae</taxon>
        <taxon>Gossypium</taxon>
    </lineage>
</organism>